<feature type="transmembrane region" description="Helical" evidence="4">
    <location>
        <begin position="531"/>
        <end position="549"/>
    </location>
</feature>
<feature type="transmembrane region" description="Helical" evidence="4">
    <location>
        <begin position="561"/>
        <end position="589"/>
    </location>
</feature>
<dbReference type="PROSITE" id="PS00379">
    <property type="entry name" value="CDP_ALCOHOL_P_TRANSF"/>
    <property type="match status" value="1"/>
</dbReference>
<proteinExistence type="inferred from homology"/>
<evidence type="ECO:0000256" key="2">
    <source>
        <dbReference type="RuleBase" id="RU003750"/>
    </source>
</evidence>
<dbReference type="InterPro" id="IPR045985">
    <property type="entry name" value="DUF5941"/>
</dbReference>
<feature type="transmembrane region" description="Helical" evidence="4">
    <location>
        <begin position="642"/>
        <end position="660"/>
    </location>
</feature>
<sequence length="683" mass="72399">MPVALVGSEAARAVQGWSAGADLALLADRAGRPAADRSATLSRNLADVGVTGEHVLVRDLGRLAELAARSSDRPLVLAAADLELELPGLLDLLDRPGDATAALVADPQARTTGIAAATPVRVGADAAAIESVGTGWHRVGDPNRISVGLLRVAGRDRPEAARLWLDAAAWAAGRNDDSTGDLPALALLALTRGDLRVRPQELGQVGWARSDISQPGAPGSAWQQRLRNASRGGDGFFSTFVIRPLSRRCTAVALRHDWSPNALTLVSLVVGLLTAALIWSGLPWAWLVAAVTLQLALVIDCMDGEVARFTRRFSAFGAWLDGVGDRVKEYAVFAALAVVAARQGEAQLGWLLALAAMVIVTARHLEDYSFNDKIAPDRASRPDLLPLSERDDGRAPAARTTFPAQQSRSVRIRFWAKKVIHVPIAERYLVLSLGLLTLHPVWVLAAAVATSGFALAWTQGGRLVLALRSPRAAPVRDDRPLPLDQQLDLGGLARLGGRLGRLPFVPGFLLAGLLWLGTITGICLGQLWWPVASAAVAALVVGMACRVPLHHPLAWQALPLIWLAESAVVASLLSVGPVGGAAFVLLAVVAYRRYDLIYSIRLTKVVPSRLATFLGAGADGRILFVTLAVLAVSLGTADPASSLRPVLLAAAGYLVLVYLAESIRQWRAPAPAVRQQPQAQRAT</sequence>
<dbReference type="InterPro" id="IPR048254">
    <property type="entry name" value="CDP_ALCOHOL_P_TRANSF_CS"/>
</dbReference>
<dbReference type="EMBL" id="JAFBCF010000001">
    <property type="protein sequence ID" value="MBM7798790.1"/>
    <property type="molecule type" value="Genomic_DNA"/>
</dbReference>
<evidence type="ECO:0000313" key="7">
    <source>
        <dbReference type="Proteomes" id="UP000704762"/>
    </source>
</evidence>
<dbReference type="InterPro" id="IPR043130">
    <property type="entry name" value="CDP-OH_PTrfase_TM_dom"/>
</dbReference>
<reference evidence="6 7" key="1">
    <citation type="submission" date="2021-01" db="EMBL/GenBank/DDBJ databases">
        <title>Sequencing the genomes of 1000 actinobacteria strains.</title>
        <authorList>
            <person name="Klenk H.-P."/>
        </authorList>
    </citation>
    <scope>NUCLEOTIDE SEQUENCE [LARGE SCALE GENOMIC DNA]</scope>
    <source>
        <strain evidence="6 7">DSM 18662</strain>
    </source>
</reference>
<organism evidence="6 7">
    <name type="scientific">Microlunatus panaciterrae</name>
    <dbReference type="NCBI Taxonomy" id="400768"/>
    <lineage>
        <taxon>Bacteria</taxon>
        <taxon>Bacillati</taxon>
        <taxon>Actinomycetota</taxon>
        <taxon>Actinomycetes</taxon>
        <taxon>Propionibacteriales</taxon>
        <taxon>Propionibacteriaceae</taxon>
        <taxon>Microlunatus</taxon>
    </lineage>
</organism>
<feature type="domain" description="DUF5941" evidence="5">
    <location>
        <begin position="488"/>
        <end position="675"/>
    </location>
</feature>
<dbReference type="InterPro" id="IPR000462">
    <property type="entry name" value="CDP-OH_P_trans"/>
</dbReference>
<feature type="transmembrane region" description="Helical" evidence="4">
    <location>
        <begin position="285"/>
        <end position="302"/>
    </location>
</feature>
<accession>A0ABS2RIG4</accession>
<evidence type="ECO:0000256" key="3">
    <source>
        <dbReference type="SAM" id="MobiDB-lite"/>
    </source>
</evidence>
<comment type="similarity">
    <text evidence="2">Belongs to the CDP-alcohol phosphatidyltransferase class-I family.</text>
</comment>
<dbReference type="RefSeq" id="WP_204917291.1">
    <property type="nucleotide sequence ID" value="NZ_BAAAQP010000002.1"/>
</dbReference>
<comment type="caution">
    <text evidence="6">The sequence shown here is derived from an EMBL/GenBank/DDBJ whole genome shotgun (WGS) entry which is preliminary data.</text>
</comment>
<feature type="transmembrane region" description="Helical" evidence="4">
    <location>
        <begin position="504"/>
        <end position="524"/>
    </location>
</feature>
<dbReference type="Gene3D" id="1.20.120.1760">
    <property type="match status" value="1"/>
</dbReference>
<evidence type="ECO:0000256" key="1">
    <source>
        <dbReference type="ARBA" id="ARBA00022679"/>
    </source>
</evidence>
<feature type="transmembrane region" description="Helical" evidence="4">
    <location>
        <begin position="428"/>
        <end position="457"/>
    </location>
</feature>
<keyword evidence="7" id="KW-1185">Reference proteome</keyword>
<keyword evidence="1 2" id="KW-0808">Transferase</keyword>
<feature type="transmembrane region" description="Helical" evidence="4">
    <location>
        <begin position="610"/>
        <end position="636"/>
    </location>
</feature>
<dbReference type="Proteomes" id="UP000704762">
    <property type="component" value="Unassembled WGS sequence"/>
</dbReference>
<evidence type="ECO:0000259" key="5">
    <source>
        <dbReference type="Pfam" id="PF19365"/>
    </source>
</evidence>
<name>A0ABS2RIG4_9ACTN</name>
<dbReference type="Pfam" id="PF19365">
    <property type="entry name" value="DUF5941"/>
    <property type="match status" value="1"/>
</dbReference>
<evidence type="ECO:0000256" key="4">
    <source>
        <dbReference type="SAM" id="Phobius"/>
    </source>
</evidence>
<dbReference type="Pfam" id="PF01066">
    <property type="entry name" value="CDP-OH_P_transf"/>
    <property type="match status" value="1"/>
</dbReference>
<keyword evidence="4" id="KW-0812">Transmembrane</keyword>
<protein>
    <recommendedName>
        <fullName evidence="5">DUF5941 domain-containing protein</fullName>
    </recommendedName>
</protein>
<gene>
    <name evidence="6" type="ORF">JOE57_001711</name>
</gene>
<feature type="region of interest" description="Disordered" evidence="3">
    <location>
        <begin position="381"/>
        <end position="402"/>
    </location>
</feature>
<keyword evidence="4" id="KW-0472">Membrane</keyword>
<evidence type="ECO:0000313" key="6">
    <source>
        <dbReference type="EMBL" id="MBM7798790.1"/>
    </source>
</evidence>
<keyword evidence="4" id="KW-1133">Transmembrane helix</keyword>